<dbReference type="AlphaFoldDB" id="A0A4R1BIC9"/>
<dbReference type="EMBL" id="SJZI01000009">
    <property type="protein sequence ID" value="TCJ17023.1"/>
    <property type="molecule type" value="Genomic_DNA"/>
</dbReference>
<protein>
    <submittedName>
        <fullName evidence="3">DUF2807 domain-containing protein</fullName>
    </submittedName>
</protein>
<keyword evidence="4" id="KW-1185">Reference proteome</keyword>
<evidence type="ECO:0000256" key="1">
    <source>
        <dbReference type="SAM" id="SignalP"/>
    </source>
</evidence>
<proteinExistence type="predicted"/>
<accession>A0A4R1BIC9</accession>
<reference evidence="3 4" key="1">
    <citation type="submission" date="2019-03" db="EMBL/GenBank/DDBJ databases">
        <authorList>
            <person name="Kim M.K.M."/>
        </authorList>
    </citation>
    <scope>NUCLEOTIDE SEQUENCE [LARGE SCALE GENOMIC DNA]</scope>
    <source>
        <strain evidence="3 4">17J68-12</strain>
    </source>
</reference>
<evidence type="ECO:0000259" key="2">
    <source>
        <dbReference type="Pfam" id="PF10988"/>
    </source>
</evidence>
<sequence length="231" mass="24654">MKKLLLAAGLLVTAGAVSAQNESPTGNGNVVTREVPVSSFDEIRSGGIYQLQLSQGTKESVTIEADENLQQYFSVKNNGSKLVIEMTRKDNFSIRKSTRMVVHVTFRNLKSMDLQMVGNVRSAAPLTFSDLRIRNSSVGAVDLKLTANTLKLDNSAVGAVSLSGKADRAVINSNAVGAIHAGDFVVQTLTIDNDGVGSAEVNAEKEINVKDSFLGKVKNLGAAKMKKKETI</sequence>
<evidence type="ECO:0000313" key="4">
    <source>
        <dbReference type="Proteomes" id="UP000295334"/>
    </source>
</evidence>
<feature type="signal peptide" evidence="1">
    <location>
        <begin position="1"/>
        <end position="19"/>
    </location>
</feature>
<dbReference type="Proteomes" id="UP000295334">
    <property type="component" value="Unassembled WGS sequence"/>
</dbReference>
<dbReference type="InterPro" id="IPR021255">
    <property type="entry name" value="DUF2807"/>
</dbReference>
<name>A0A4R1BIC9_9BACT</name>
<feature type="chain" id="PRO_5020618213" evidence="1">
    <location>
        <begin position="20"/>
        <end position="231"/>
    </location>
</feature>
<evidence type="ECO:0000313" key="3">
    <source>
        <dbReference type="EMBL" id="TCJ17023.1"/>
    </source>
</evidence>
<dbReference type="Gene3D" id="2.160.20.120">
    <property type="match status" value="1"/>
</dbReference>
<dbReference type="Pfam" id="PF10988">
    <property type="entry name" value="DUF2807"/>
    <property type="match status" value="1"/>
</dbReference>
<dbReference type="OrthoDB" id="942536at2"/>
<feature type="domain" description="Putative auto-transporter adhesin head GIN" evidence="2">
    <location>
        <begin position="40"/>
        <end position="222"/>
    </location>
</feature>
<comment type="caution">
    <text evidence="3">The sequence shown here is derived from an EMBL/GenBank/DDBJ whole genome shotgun (WGS) entry which is preliminary data.</text>
</comment>
<organism evidence="3 4">
    <name type="scientific">Flaviaesturariibacter flavus</name>
    <dbReference type="NCBI Taxonomy" id="2502780"/>
    <lineage>
        <taxon>Bacteria</taxon>
        <taxon>Pseudomonadati</taxon>
        <taxon>Bacteroidota</taxon>
        <taxon>Chitinophagia</taxon>
        <taxon>Chitinophagales</taxon>
        <taxon>Chitinophagaceae</taxon>
        <taxon>Flaviaestuariibacter</taxon>
    </lineage>
</organism>
<keyword evidence="1" id="KW-0732">Signal</keyword>
<gene>
    <name evidence="3" type="ORF">EPD60_06855</name>
</gene>
<dbReference type="RefSeq" id="WP_131448195.1">
    <property type="nucleotide sequence ID" value="NZ_SJZI01000009.1"/>
</dbReference>